<evidence type="ECO:0000256" key="13">
    <source>
        <dbReference type="SAM" id="Coils"/>
    </source>
</evidence>
<evidence type="ECO:0000256" key="12">
    <source>
        <dbReference type="ARBA" id="ARBA00023012"/>
    </source>
</evidence>
<organism evidence="16 17">
    <name type="scientific">Methylobacterium longum</name>
    <dbReference type="NCBI Taxonomy" id="767694"/>
    <lineage>
        <taxon>Bacteria</taxon>
        <taxon>Pseudomonadati</taxon>
        <taxon>Pseudomonadota</taxon>
        <taxon>Alphaproteobacteria</taxon>
        <taxon>Hyphomicrobiales</taxon>
        <taxon>Methylobacteriaceae</taxon>
        <taxon>Methylobacterium</taxon>
    </lineage>
</organism>
<evidence type="ECO:0000256" key="7">
    <source>
        <dbReference type="ARBA" id="ARBA00022692"/>
    </source>
</evidence>
<dbReference type="Proteomes" id="UP001244297">
    <property type="component" value="Unassembled WGS sequence"/>
</dbReference>
<feature type="domain" description="Histidine kinase" evidence="15">
    <location>
        <begin position="399"/>
        <end position="616"/>
    </location>
</feature>
<dbReference type="PANTHER" id="PTHR43065">
    <property type="entry name" value="SENSOR HISTIDINE KINASE"/>
    <property type="match status" value="1"/>
</dbReference>
<name>A0ABT8APB9_9HYPH</name>
<keyword evidence="4" id="KW-1003">Cell membrane</keyword>
<dbReference type="Pfam" id="PF00512">
    <property type="entry name" value="HisKA"/>
    <property type="match status" value="1"/>
</dbReference>
<dbReference type="InterPro" id="IPR017055">
    <property type="entry name" value="Sig_transdc_His_kinase_DctB"/>
</dbReference>
<dbReference type="PIRSF" id="PIRSF036431">
    <property type="entry name" value="STHK_DctB"/>
    <property type="match status" value="1"/>
</dbReference>
<dbReference type="InterPro" id="IPR036890">
    <property type="entry name" value="HATPase_C_sf"/>
</dbReference>
<evidence type="ECO:0000313" key="17">
    <source>
        <dbReference type="Proteomes" id="UP001244297"/>
    </source>
</evidence>
<dbReference type="SUPFAM" id="SSF47384">
    <property type="entry name" value="Homodimeric domain of signal transducing histidine kinase"/>
    <property type="match status" value="1"/>
</dbReference>
<dbReference type="PROSITE" id="PS50109">
    <property type="entry name" value="HIS_KIN"/>
    <property type="match status" value="1"/>
</dbReference>
<comment type="catalytic activity">
    <reaction evidence="1">
        <text>ATP + protein L-histidine = ADP + protein N-phospho-L-histidine.</text>
        <dbReference type="EC" id="2.7.13.3"/>
    </reaction>
</comment>
<dbReference type="Gene3D" id="3.30.565.10">
    <property type="entry name" value="Histidine kinase-like ATPase, C-terminal domain"/>
    <property type="match status" value="1"/>
</dbReference>
<dbReference type="InterPro" id="IPR005467">
    <property type="entry name" value="His_kinase_dom"/>
</dbReference>
<dbReference type="SUPFAM" id="SSF55874">
    <property type="entry name" value="ATPase domain of HSP90 chaperone/DNA topoisomerase II/histidine kinase"/>
    <property type="match status" value="1"/>
</dbReference>
<evidence type="ECO:0000256" key="6">
    <source>
        <dbReference type="ARBA" id="ARBA00022679"/>
    </source>
</evidence>
<evidence type="ECO:0000256" key="9">
    <source>
        <dbReference type="ARBA" id="ARBA00022777"/>
    </source>
</evidence>
<keyword evidence="17" id="KW-1185">Reference proteome</keyword>
<dbReference type="Pfam" id="PF02518">
    <property type="entry name" value="HATPase_c"/>
    <property type="match status" value="1"/>
</dbReference>
<dbReference type="InterPro" id="IPR003661">
    <property type="entry name" value="HisK_dim/P_dom"/>
</dbReference>
<keyword evidence="13" id="KW-0175">Coiled coil</keyword>
<dbReference type="SMART" id="SM00388">
    <property type="entry name" value="HisKA"/>
    <property type="match status" value="1"/>
</dbReference>
<dbReference type="InterPro" id="IPR003594">
    <property type="entry name" value="HATPase_dom"/>
</dbReference>
<keyword evidence="7 14" id="KW-0812">Transmembrane</keyword>
<evidence type="ECO:0000256" key="3">
    <source>
        <dbReference type="ARBA" id="ARBA00012438"/>
    </source>
</evidence>
<evidence type="ECO:0000256" key="2">
    <source>
        <dbReference type="ARBA" id="ARBA00004651"/>
    </source>
</evidence>
<evidence type="ECO:0000256" key="5">
    <source>
        <dbReference type="ARBA" id="ARBA00022553"/>
    </source>
</evidence>
<accession>A0ABT8APB9</accession>
<proteinExistence type="predicted"/>
<keyword evidence="11 14" id="KW-1133">Transmembrane helix</keyword>
<keyword evidence="8" id="KW-0547">Nucleotide-binding</keyword>
<dbReference type="SMART" id="SM00387">
    <property type="entry name" value="HATPase_c"/>
    <property type="match status" value="1"/>
</dbReference>
<dbReference type="Gene3D" id="3.30.450.20">
    <property type="entry name" value="PAS domain"/>
    <property type="match status" value="2"/>
</dbReference>
<dbReference type="EC" id="2.7.13.3" evidence="3"/>
<dbReference type="PANTHER" id="PTHR43065:SF46">
    <property type="entry name" value="C4-DICARBOXYLATE TRANSPORT SENSOR PROTEIN DCTB"/>
    <property type="match status" value="1"/>
</dbReference>
<protein>
    <recommendedName>
        <fullName evidence="3">histidine kinase</fullName>
        <ecNumber evidence="3">2.7.13.3</ecNumber>
    </recommendedName>
</protein>
<dbReference type="RefSeq" id="WP_238288051.1">
    <property type="nucleotide sequence ID" value="NZ_BPQS01000012.1"/>
</dbReference>
<keyword evidence="14" id="KW-0472">Membrane</keyword>
<evidence type="ECO:0000256" key="1">
    <source>
        <dbReference type="ARBA" id="ARBA00000085"/>
    </source>
</evidence>
<keyword evidence="9" id="KW-0418">Kinase</keyword>
<dbReference type="SUPFAM" id="SSF103190">
    <property type="entry name" value="Sensory domain-like"/>
    <property type="match status" value="1"/>
</dbReference>
<evidence type="ECO:0000256" key="8">
    <source>
        <dbReference type="ARBA" id="ARBA00022741"/>
    </source>
</evidence>
<feature type="transmembrane region" description="Helical" evidence="14">
    <location>
        <begin position="21"/>
        <end position="39"/>
    </location>
</feature>
<evidence type="ECO:0000256" key="10">
    <source>
        <dbReference type="ARBA" id="ARBA00022840"/>
    </source>
</evidence>
<keyword evidence="12" id="KW-0902">Two-component regulatory system</keyword>
<evidence type="ECO:0000256" key="11">
    <source>
        <dbReference type="ARBA" id="ARBA00022989"/>
    </source>
</evidence>
<comment type="caution">
    <text evidence="16">The sequence shown here is derived from an EMBL/GenBank/DDBJ whole genome shotgun (WGS) entry which is preliminary data.</text>
</comment>
<keyword evidence="5" id="KW-0597">Phosphoprotein</keyword>
<evidence type="ECO:0000256" key="14">
    <source>
        <dbReference type="SAM" id="Phobius"/>
    </source>
</evidence>
<dbReference type="CDD" id="cd00082">
    <property type="entry name" value="HisKA"/>
    <property type="match status" value="1"/>
</dbReference>
<dbReference type="InterPro" id="IPR036097">
    <property type="entry name" value="HisK_dim/P_sf"/>
</dbReference>
<dbReference type="Gene3D" id="6.10.250.3020">
    <property type="match status" value="1"/>
</dbReference>
<sequence>MTGLAEPERGGWAARLPSRRVLLVLAGLCAVLVAAWLAGRAAERWVLADLRRGARSAIGLQVGLLLAEMQKQASLPLALAADPEVAAAVETGAGRDLLDRVDRRLAEVAAATGSAVLYVIGADGVTVAASNAGGDRSFVGRDYAFRPYFRRALSGGAGSQFALGTVSGRPGLYLARRIGAAAGVVVVKVEFDAVEAAWRAAQEVTFVTDARGIVLVTSEPGWRFGTLGAVDAAERARIGAGQDFGAAPLEKLPLHPTGIPDVVRVGRGALPAWTAVATRAAVPGTDWQLHALTPVGTAVDRERLQAWIIAALTTALAGFGAAALADRGRRTRARLAEAAARRVELETRVAARTRALREANAQLRAEIEERQRAEAERERLGRELAQAGRLAALGQFAASMAHEINQPLAAIRSYADNTAVLVRRGRNEDAAENAFAIGRLTDRIAGLTRQLKGFARRASPRREPVPLRAVLDNALELVRARAAALRVPLEADLPGPELRVLGDGPRLEQVLVNLLQNALDAVAGRPDGRVTLSVAAEGAERVAVAVTDTGPGIPEAERGQIFDAFFTTKADGLGLGLAIARGIVEDCGGNLILAVRDGGDGPAAGTVFRMELIRAAAADPAAGGRVGAMQ</sequence>
<dbReference type="GO" id="GO:0005524">
    <property type="term" value="F:ATP binding"/>
    <property type="evidence" value="ECO:0007669"/>
    <property type="project" value="UniProtKB-KW"/>
</dbReference>
<comment type="subcellular location">
    <subcellularLocation>
        <location evidence="2">Cell membrane</location>
        <topology evidence="2">Multi-pass membrane protein</topology>
    </subcellularLocation>
</comment>
<dbReference type="Gene3D" id="1.10.287.130">
    <property type="match status" value="1"/>
</dbReference>
<gene>
    <name evidence="16" type="ORF">QWZ18_14065</name>
</gene>
<dbReference type="InterPro" id="IPR029151">
    <property type="entry name" value="Sensor-like_sf"/>
</dbReference>
<evidence type="ECO:0000259" key="15">
    <source>
        <dbReference type="PROSITE" id="PS50109"/>
    </source>
</evidence>
<feature type="coiled-coil region" evidence="13">
    <location>
        <begin position="353"/>
        <end position="390"/>
    </location>
</feature>
<keyword evidence="10 16" id="KW-0067">ATP-binding</keyword>
<evidence type="ECO:0000256" key="4">
    <source>
        <dbReference type="ARBA" id="ARBA00022475"/>
    </source>
</evidence>
<dbReference type="PRINTS" id="PR00344">
    <property type="entry name" value="BCTRLSENSOR"/>
</dbReference>
<keyword evidence="6" id="KW-0808">Transferase</keyword>
<dbReference type="EMBL" id="JAUFPT010000043">
    <property type="protein sequence ID" value="MDN3571749.1"/>
    <property type="molecule type" value="Genomic_DNA"/>
</dbReference>
<reference evidence="17" key="1">
    <citation type="journal article" date="2019" name="Int. J. Syst. Evol. Microbiol.">
        <title>The Global Catalogue of Microorganisms (GCM) 10K type strain sequencing project: providing services to taxonomists for standard genome sequencing and annotation.</title>
        <authorList>
            <consortium name="The Broad Institute Genomics Platform"/>
            <consortium name="The Broad Institute Genome Sequencing Center for Infectious Disease"/>
            <person name="Wu L."/>
            <person name="Ma J."/>
        </authorList>
    </citation>
    <scope>NUCLEOTIDE SEQUENCE [LARGE SCALE GENOMIC DNA]</scope>
    <source>
        <strain evidence="17">CECT 7806</strain>
    </source>
</reference>
<evidence type="ECO:0000313" key="16">
    <source>
        <dbReference type="EMBL" id="MDN3571749.1"/>
    </source>
</evidence>
<dbReference type="InterPro" id="IPR004358">
    <property type="entry name" value="Sig_transdc_His_kin-like_C"/>
</dbReference>